<evidence type="ECO:0000313" key="2">
    <source>
        <dbReference type="EMBL" id="BAC51365.1"/>
    </source>
</evidence>
<evidence type="ECO:0000313" key="3">
    <source>
        <dbReference type="Proteomes" id="UP000002526"/>
    </source>
</evidence>
<keyword evidence="1" id="KW-0812">Transmembrane</keyword>
<dbReference type="Proteomes" id="UP000002526">
    <property type="component" value="Chromosome"/>
</dbReference>
<dbReference type="EnsemblBacteria" id="BAC51365">
    <property type="protein sequence ID" value="BAC51365"/>
    <property type="gene ID" value="BAC51365"/>
</dbReference>
<dbReference type="AlphaFoldDB" id="Q89H94"/>
<feature type="transmembrane region" description="Helical" evidence="1">
    <location>
        <begin position="74"/>
        <end position="94"/>
    </location>
</feature>
<dbReference type="EMBL" id="BA000040">
    <property type="protein sequence ID" value="BAC51365.1"/>
    <property type="molecule type" value="Genomic_DNA"/>
</dbReference>
<dbReference type="eggNOG" id="ENOG50302ST">
    <property type="taxonomic scope" value="Bacteria"/>
</dbReference>
<protein>
    <submittedName>
        <fullName evidence="2">Bll6100 protein</fullName>
    </submittedName>
</protein>
<name>Q89H94_BRADU</name>
<dbReference type="HOGENOM" id="CLU_1913041_0_0_5"/>
<evidence type="ECO:0000256" key="1">
    <source>
        <dbReference type="SAM" id="Phobius"/>
    </source>
</evidence>
<organism evidence="2 3">
    <name type="scientific">Bradyrhizobium diazoefficiens (strain JCM 10833 / BCRC 13528 / IAM 13628 / NBRC 14792 / USDA 110)</name>
    <dbReference type="NCBI Taxonomy" id="224911"/>
    <lineage>
        <taxon>Bacteria</taxon>
        <taxon>Pseudomonadati</taxon>
        <taxon>Pseudomonadota</taxon>
        <taxon>Alphaproteobacteria</taxon>
        <taxon>Hyphomicrobiales</taxon>
        <taxon>Nitrobacteraceae</taxon>
        <taxon>Bradyrhizobium</taxon>
    </lineage>
</organism>
<feature type="transmembrane region" description="Helical" evidence="1">
    <location>
        <begin position="40"/>
        <end position="62"/>
    </location>
</feature>
<keyword evidence="1" id="KW-1133">Transmembrane helix</keyword>
<dbReference type="KEGG" id="bja:bll6100"/>
<accession>Q89H94</accession>
<reference evidence="3" key="1">
    <citation type="journal article" date="2002" name="DNA Res.">
        <title>Complete genomic sequence of nitrogen-fixing symbiotic bacterium Bradyrhizobium japonicum USDA110.</title>
        <authorList>
            <person name="Kaneko T."/>
            <person name="Nakamura Y."/>
            <person name="Sato S."/>
            <person name="Minamisawa K."/>
            <person name="Uchiumi T."/>
            <person name="Sasamoto S."/>
            <person name="Watanabe A."/>
            <person name="Idesawa K."/>
            <person name="Iriguchi M."/>
            <person name="Kawashima K."/>
            <person name="Kohara M."/>
            <person name="Matsumoto M."/>
            <person name="Shimpo S."/>
            <person name="Tsuruoka H."/>
            <person name="Wada T."/>
            <person name="Yamada M."/>
            <person name="Tabata S."/>
        </authorList>
    </citation>
    <scope>NUCLEOTIDE SEQUENCE [LARGE SCALE GENOMIC DNA]</scope>
    <source>
        <strain evidence="3">JCM 10833 / BCRC 13528 / IAM 13628 / NBRC 14792 / USDA 110</strain>
    </source>
</reference>
<dbReference type="OrthoDB" id="8255960at2"/>
<feature type="transmembrane region" description="Helical" evidence="1">
    <location>
        <begin position="12"/>
        <end position="31"/>
    </location>
</feature>
<dbReference type="InParanoid" id="Q89H94"/>
<gene>
    <name evidence="2" type="ordered locus">bll6100</name>
</gene>
<keyword evidence="3" id="KW-1185">Reference proteome</keyword>
<sequence length="132" mass="14579">MDTEQLVGAIPAVNNFSTVASIVCVLPTYFLRLQPATYRLVLSLGIVFGLSILATAMAAVFWPLPHQISRDAVIFAVVLFSPLVVVLIAILARIRRVSRVGLWRHGRSGLRHPRLGWNLWAYTCSWVVVSPG</sequence>
<keyword evidence="1" id="KW-0472">Membrane</keyword>
<proteinExistence type="predicted"/>